<dbReference type="AlphaFoldDB" id="R7YK57"/>
<dbReference type="EMBL" id="JH767558">
    <property type="protein sequence ID" value="EON62263.1"/>
    <property type="molecule type" value="Genomic_DNA"/>
</dbReference>
<dbReference type="HOGENOM" id="CLU_655535_0_0_1"/>
<feature type="compositionally biased region" description="Basic and acidic residues" evidence="1">
    <location>
        <begin position="404"/>
        <end position="419"/>
    </location>
</feature>
<evidence type="ECO:0000313" key="2">
    <source>
        <dbReference type="EMBL" id="EON62263.1"/>
    </source>
</evidence>
<feature type="compositionally biased region" description="Basic and acidic residues" evidence="1">
    <location>
        <begin position="368"/>
        <end position="394"/>
    </location>
</feature>
<organism evidence="2 3">
    <name type="scientific">Coniosporium apollinis (strain CBS 100218)</name>
    <name type="common">Rock-inhabiting black yeast</name>
    <dbReference type="NCBI Taxonomy" id="1168221"/>
    <lineage>
        <taxon>Eukaryota</taxon>
        <taxon>Fungi</taxon>
        <taxon>Dikarya</taxon>
        <taxon>Ascomycota</taxon>
        <taxon>Pezizomycotina</taxon>
        <taxon>Dothideomycetes</taxon>
        <taxon>Dothideomycetes incertae sedis</taxon>
        <taxon>Coniosporium</taxon>
    </lineage>
</organism>
<evidence type="ECO:0000313" key="3">
    <source>
        <dbReference type="Proteomes" id="UP000016924"/>
    </source>
</evidence>
<evidence type="ECO:0000256" key="1">
    <source>
        <dbReference type="SAM" id="MobiDB-lite"/>
    </source>
</evidence>
<feature type="compositionally biased region" description="Gly residues" evidence="1">
    <location>
        <begin position="18"/>
        <end position="28"/>
    </location>
</feature>
<keyword evidence="3" id="KW-1185">Reference proteome</keyword>
<proteinExistence type="predicted"/>
<gene>
    <name evidence="2" type="ORF">W97_01484</name>
</gene>
<accession>R7YK57</accession>
<dbReference type="Proteomes" id="UP000016924">
    <property type="component" value="Unassembled WGS sequence"/>
</dbReference>
<feature type="compositionally biased region" description="Acidic residues" evidence="1">
    <location>
        <begin position="346"/>
        <end position="367"/>
    </location>
</feature>
<reference evidence="3" key="1">
    <citation type="submission" date="2012-06" db="EMBL/GenBank/DDBJ databases">
        <title>The genome sequence of Coniosporium apollinis CBS 100218.</title>
        <authorList>
            <consortium name="The Broad Institute Genome Sequencing Platform"/>
            <person name="Cuomo C."/>
            <person name="Gorbushina A."/>
            <person name="Noack S."/>
            <person name="Walker B."/>
            <person name="Young S.K."/>
            <person name="Zeng Q."/>
            <person name="Gargeya S."/>
            <person name="Fitzgerald M."/>
            <person name="Haas B."/>
            <person name="Abouelleil A."/>
            <person name="Alvarado L."/>
            <person name="Arachchi H.M."/>
            <person name="Berlin A.M."/>
            <person name="Chapman S.B."/>
            <person name="Goldberg J."/>
            <person name="Griggs A."/>
            <person name="Gujja S."/>
            <person name="Hansen M."/>
            <person name="Howarth C."/>
            <person name="Imamovic A."/>
            <person name="Larimer J."/>
            <person name="McCowan C."/>
            <person name="Montmayeur A."/>
            <person name="Murphy C."/>
            <person name="Neiman D."/>
            <person name="Pearson M."/>
            <person name="Priest M."/>
            <person name="Roberts A."/>
            <person name="Saif S."/>
            <person name="Shea T."/>
            <person name="Sisk P."/>
            <person name="Sykes S."/>
            <person name="Wortman J."/>
            <person name="Nusbaum C."/>
            <person name="Birren B."/>
        </authorList>
    </citation>
    <scope>NUCLEOTIDE SEQUENCE [LARGE SCALE GENOMIC DNA]</scope>
    <source>
        <strain evidence="3">CBS 100218</strain>
    </source>
</reference>
<dbReference type="OrthoDB" id="10430224at2759"/>
<name>R7YK57_CONA1</name>
<sequence>MAPRKARNQVGAKRDGKTGGGSRGGRGGGRGKRGVGSRGGSIRVPRKRKRDRVDDGVLVEGEGETNHDYEGLIRLFDQTTAATEDTFGNITDQHSKMHYTIRYPDNSAHASFLVGEKKEEMVWAVNLFARSTSINQVLTIAPRDDVNLRVVDLCDVPVLHFRIYIGFLDIGELPTHAPLMRARGPPIQKAYPYTPASVLELYKSACRLGDPHFSDRVMDRFIELITTAEQYELDFADITALYNSPAREFAGRLLFVDLVAAAPGGLDEAEQKADQLPSAFALQLARRVRELAGLPQGAAAAWAGPPEAWCRYHEHTRVGGSCWRETHAESQVAPAEVASESHDAGEGAEADENVEEGVKDAEEEPKDGEEGAKDVEEEVKDAKQEGVEDAKREEDTEGQQQKTPHPDEEGPRRDSARYD</sequence>
<protein>
    <submittedName>
        <fullName evidence="2">Uncharacterized protein</fullName>
    </submittedName>
</protein>
<feature type="region of interest" description="Disordered" evidence="1">
    <location>
        <begin position="327"/>
        <end position="419"/>
    </location>
</feature>
<feature type="region of interest" description="Disordered" evidence="1">
    <location>
        <begin position="1"/>
        <end position="61"/>
    </location>
</feature>
<dbReference type="GeneID" id="19898795"/>
<dbReference type="RefSeq" id="XP_007777580.1">
    <property type="nucleotide sequence ID" value="XM_007779390.1"/>
</dbReference>